<dbReference type="EMBL" id="VEPZ02001584">
    <property type="protein sequence ID" value="KAE8667074.1"/>
    <property type="molecule type" value="Genomic_DNA"/>
</dbReference>
<reference evidence="2" key="1">
    <citation type="submission" date="2019-09" db="EMBL/GenBank/DDBJ databases">
        <title>Draft genome information of white flower Hibiscus syriacus.</title>
        <authorList>
            <person name="Kim Y.-M."/>
        </authorList>
    </citation>
    <scope>NUCLEOTIDE SEQUENCE [LARGE SCALE GENOMIC DNA]</scope>
    <source>
        <strain evidence="2">YM2019G1</strain>
    </source>
</reference>
<feature type="region of interest" description="Disordered" evidence="1">
    <location>
        <begin position="386"/>
        <end position="413"/>
    </location>
</feature>
<accession>A0A6A2Y9R6</accession>
<evidence type="ECO:0000256" key="1">
    <source>
        <dbReference type="SAM" id="MobiDB-lite"/>
    </source>
</evidence>
<evidence type="ECO:0000313" key="3">
    <source>
        <dbReference type="Proteomes" id="UP000436088"/>
    </source>
</evidence>
<sequence>MVPGLFTNDYLRKLTFGTKIETLSPGRCLTVTSTANNQKNFTVHKIFIGGVEITQPDLFNNGLLIIHGLQGYISPLSPFSCDVEQMTSLSFPLHHDPSSPNNQFKQQQTVALMQFMLRDAMLRLRNNGFSVLSLAMKINVRFQIVSNQFLTVADLETLRVGTTLATLDRGKSLVVTTGRGAMKNQLRINYVAIKVADMIRNIFLPFPHLHPTAAVTDVILAPNRLSTRPNPKSRLQASPNNLKRNYNRGPLFDPKGIRPRPNPVSSYAHAVLTATVIQSPCPATSSSLIPQETKKSVQKRGDQHNQFKYKTNEKERRSDFYPFARRRSRRWRALFVNKEGEKREYDTMNNILKNRVNRTQTAVNWTEESRTISAKFVELGVDSHKIDPRSETGGQDGPPDVIGWPSTTGVINF</sequence>
<name>A0A6A2Y9R6_HIBSY</name>
<dbReference type="AlphaFoldDB" id="A0A6A2Y9R6"/>
<evidence type="ECO:0000313" key="2">
    <source>
        <dbReference type="EMBL" id="KAE8667074.1"/>
    </source>
</evidence>
<proteinExistence type="predicted"/>
<dbReference type="PANTHER" id="PTHR33985:SF2">
    <property type="entry name" value="EXPRESSED PROTEIN"/>
    <property type="match status" value="1"/>
</dbReference>
<dbReference type="InterPro" id="IPR052806">
    <property type="entry name" value="Fasciclin-like_AGP"/>
</dbReference>
<dbReference type="PANTHER" id="PTHR33985">
    <property type="entry name" value="OS02G0491300 PROTEIN-RELATED"/>
    <property type="match status" value="1"/>
</dbReference>
<feature type="region of interest" description="Disordered" evidence="1">
    <location>
        <begin position="225"/>
        <end position="259"/>
    </location>
</feature>
<protein>
    <submittedName>
        <fullName evidence="2">Heavy metal-associated isoprenylated plant protein 26-like isoform 1</fullName>
    </submittedName>
</protein>
<dbReference type="Proteomes" id="UP000436088">
    <property type="component" value="Unassembled WGS sequence"/>
</dbReference>
<comment type="caution">
    <text evidence="2">The sequence shown here is derived from an EMBL/GenBank/DDBJ whole genome shotgun (WGS) entry which is preliminary data.</text>
</comment>
<keyword evidence="3" id="KW-1185">Reference proteome</keyword>
<feature type="compositionally biased region" description="Polar residues" evidence="1">
    <location>
        <begin position="225"/>
        <end position="244"/>
    </location>
</feature>
<gene>
    <name evidence="2" type="ORF">F3Y22_tig00112452pilonHSYRG00002</name>
</gene>
<organism evidence="2 3">
    <name type="scientific">Hibiscus syriacus</name>
    <name type="common">Rose of Sharon</name>
    <dbReference type="NCBI Taxonomy" id="106335"/>
    <lineage>
        <taxon>Eukaryota</taxon>
        <taxon>Viridiplantae</taxon>
        <taxon>Streptophyta</taxon>
        <taxon>Embryophyta</taxon>
        <taxon>Tracheophyta</taxon>
        <taxon>Spermatophyta</taxon>
        <taxon>Magnoliopsida</taxon>
        <taxon>eudicotyledons</taxon>
        <taxon>Gunneridae</taxon>
        <taxon>Pentapetalae</taxon>
        <taxon>rosids</taxon>
        <taxon>malvids</taxon>
        <taxon>Malvales</taxon>
        <taxon>Malvaceae</taxon>
        <taxon>Malvoideae</taxon>
        <taxon>Hibiscus</taxon>
    </lineage>
</organism>